<dbReference type="PANTHER" id="PTHR17630:SF44">
    <property type="entry name" value="PROTEIN AIM2"/>
    <property type="match status" value="1"/>
</dbReference>
<dbReference type="PANTHER" id="PTHR17630">
    <property type="entry name" value="DIENELACTONE HYDROLASE"/>
    <property type="match status" value="1"/>
</dbReference>
<organism evidence="2 3">
    <name type="scientific">Aphanomyces euteiches</name>
    <dbReference type="NCBI Taxonomy" id="100861"/>
    <lineage>
        <taxon>Eukaryota</taxon>
        <taxon>Sar</taxon>
        <taxon>Stramenopiles</taxon>
        <taxon>Oomycota</taxon>
        <taxon>Saprolegniomycetes</taxon>
        <taxon>Saprolegniales</taxon>
        <taxon>Verrucalvaceae</taxon>
        <taxon>Aphanomyces</taxon>
    </lineage>
</organism>
<dbReference type="VEuPathDB" id="FungiDB:AeMF1_005059"/>
<keyword evidence="3" id="KW-1185">Reference proteome</keyword>
<reference evidence="2 3" key="1">
    <citation type="submission" date="2019-07" db="EMBL/GenBank/DDBJ databases">
        <title>Genomics analysis of Aphanomyces spp. identifies a new class of oomycete effector associated with host adaptation.</title>
        <authorList>
            <person name="Gaulin E."/>
        </authorList>
    </citation>
    <scope>NUCLEOTIDE SEQUENCE [LARGE SCALE GENOMIC DNA]</scope>
    <source>
        <strain evidence="2 3">ATCC 201684</strain>
    </source>
</reference>
<gene>
    <name evidence="2" type="ORF">Ae201684_007301</name>
</gene>
<dbReference type="AlphaFoldDB" id="A0A6G0X8C5"/>
<dbReference type="InterPro" id="IPR029058">
    <property type="entry name" value="AB_hydrolase_fold"/>
</dbReference>
<accession>A0A6G0X8C5</accession>
<evidence type="ECO:0000313" key="2">
    <source>
        <dbReference type="EMBL" id="KAF0736280.1"/>
    </source>
</evidence>
<dbReference type="Proteomes" id="UP000481153">
    <property type="component" value="Unassembled WGS sequence"/>
</dbReference>
<protein>
    <submittedName>
        <fullName evidence="2">Uncharacterized protein</fullName>
    </submittedName>
</protein>
<dbReference type="EMBL" id="VJMJ01000089">
    <property type="protein sequence ID" value="KAF0736280.1"/>
    <property type="molecule type" value="Genomic_DNA"/>
</dbReference>
<comment type="caution">
    <text evidence="2">The sequence shown here is derived from an EMBL/GenBank/DDBJ whole genome shotgun (WGS) entry which is preliminary data.</text>
</comment>
<dbReference type="SUPFAM" id="SSF53474">
    <property type="entry name" value="alpha/beta-Hydrolases"/>
    <property type="match status" value="1"/>
</dbReference>
<evidence type="ECO:0000256" key="1">
    <source>
        <dbReference type="SAM" id="MobiDB-lite"/>
    </source>
</evidence>
<proteinExistence type="predicted"/>
<sequence length="248" mass="27959">MSFSSFFRCGSSAWSSPSEDGSVRMGSAKVFLYDNVDSDRCVLVFPDIEGVDSDRTKENCIKLSALYKVVLVVLDLANDFPPRQKTKPWFGWLDQLRPLAETYKTIQWLQQRSFESMRPLFDDVVAYMQQQHDVVKFAVLGFSWGSIFAAKYCSIPGLPIVCGVLVSPSWFVEKTSYFIGPEDKMGQQVLVPQLVLCSGEELSRFEPGKEVETDLKSRPFASEVRQFPDMPSGWVNHGDLTDPQVARG</sequence>
<name>A0A6G0X8C5_9STRA</name>
<dbReference type="Gene3D" id="3.40.50.1820">
    <property type="entry name" value="alpha/beta hydrolase"/>
    <property type="match status" value="1"/>
</dbReference>
<feature type="region of interest" description="Disordered" evidence="1">
    <location>
        <begin position="229"/>
        <end position="248"/>
    </location>
</feature>
<evidence type="ECO:0000313" key="3">
    <source>
        <dbReference type="Proteomes" id="UP000481153"/>
    </source>
</evidence>